<comment type="catalytic activity">
    <reaction evidence="12">
        <text>L-histidyl-[protein] + 2-oxoglutarate + O2 = (3S)-3-hydroxy-L-histidyl-[protein] + succinate + CO2</text>
        <dbReference type="Rhea" id="RHEA:54256"/>
        <dbReference type="Rhea" id="RHEA-COMP:9745"/>
        <dbReference type="Rhea" id="RHEA-COMP:13840"/>
        <dbReference type="ChEBI" id="CHEBI:15379"/>
        <dbReference type="ChEBI" id="CHEBI:16526"/>
        <dbReference type="ChEBI" id="CHEBI:16810"/>
        <dbReference type="ChEBI" id="CHEBI:29979"/>
        <dbReference type="ChEBI" id="CHEBI:30031"/>
        <dbReference type="ChEBI" id="CHEBI:138021"/>
        <dbReference type="EC" id="1.14.11.79"/>
    </reaction>
    <physiologicalReaction direction="left-to-right" evidence="12">
        <dbReference type="Rhea" id="RHEA:54257"/>
    </physiologicalReaction>
</comment>
<reference evidence="18" key="1">
    <citation type="submission" date="2018-06" db="EMBL/GenBank/DDBJ databases">
        <title>Genome assembly of Danube salmon.</title>
        <authorList>
            <person name="Macqueen D.J."/>
            <person name="Gundappa M.K."/>
        </authorList>
    </citation>
    <scope>NUCLEOTIDE SEQUENCE [LARGE SCALE GENOMIC DNA]</scope>
</reference>
<keyword evidence="6 15" id="KW-0223">Dioxygenase</keyword>
<reference evidence="17" key="3">
    <citation type="submission" date="2025-09" db="UniProtKB">
        <authorList>
            <consortium name="Ensembl"/>
        </authorList>
    </citation>
    <scope>IDENTIFICATION</scope>
</reference>
<dbReference type="InterPro" id="IPR039994">
    <property type="entry name" value="NO66-like"/>
</dbReference>
<dbReference type="GO" id="GO:0032453">
    <property type="term" value="F:histone H3K4 demethylase activity"/>
    <property type="evidence" value="ECO:0007669"/>
    <property type="project" value="TreeGrafter"/>
</dbReference>
<dbReference type="Pfam" id="PF08007">
    <property type="entry name" value="JmjC_2"/>
    <property type="match status" value="1"/>
</dbReference>
<dbReference type="GO" id="GO:0036139">
    <property type="term" value="F:peptidyl-histidine dioxygenase activity"/>
    <property type="evidence" value="ECO:0007669"/>
    <property type="project" value="UniProtKB-EC"/>
</dbReference>
<comment type="catalytic activity">
    <reaction evidence="13">
        <text>N(6),N(6)-dimethyl-L-lysyl(36)-[histone H3] + 2 2-oxoglutarate + 2 O2 = L-lysyl(36)-[histone H3] + 2 formaldehyde + 2 succinate + 2 CO2</text>
        <dbReference type="Rhea" id="RHEA:42032"/>
        <dbReference type="Rhea" id="RHEA-COMP:9785"/>
        <dbReference type="Rhea" id="RHEA-COMP:9787"/>
        <dbReference type="ChEBI" id="CHEBI:15379"/>
        <dbReference type="ChEBI" id="CHEBI:16526"/>
        <dbReference type="ChEBI" id="CHEBI:16810"/>
        <dbReference type="ChEBI" id="CHEBI:16842"/>
        <dbReference type="ChEBI" id="CHEBI:29969"/>
        <dbReference type="ChEBI" id="CHEBI:30031"/>
        <dbReference type="ChEBI" id="CHEBI:61976"/>
        <dbReference type="EC" id="1.14.11.27"/>
    </reaction>
    <physiologicalReaction direction="left-to-right" evidence="13">
        <dbReference type="Rhea" id="RHEA:42033"/>
    </physiologicalReaction>
</comment>
<evidence type="ECO:0000313" key="17">
    <source>
        <dbReference type="Ensembl" id="ENSHHUP00000056320.1"/>
    </source>
</evidence>
<sequence length="463" mass="52768">KKTKRKQMGKQVIKAAQREERVERLAEVSLGRYIVERESEALDALLSDLAKVSNSRVRASKLFQWLIHPIPSKSFFRDAWEKKPVLIKRQNPDYYTGLFSTAEFDRILRQDDVQYGVNLDVTRRALPFTVWDFYESGCSLRMLNPQAFSSTVWNVLKKLFCVPRYLTPPGTQGFAPHYDDIEAFVVQLEGKKHWRVYNPRSENEVLPVVSSPNFSHSEIGKPILEVVLEAGDLLYFPRGFIHQGDCRNSWGNLLAKVVPAALEMAMEEDVDFRRGLPVNYLTYMGVQNSDKEDPRRAQFLSRIEGLMKKLSTFAPVDAAVDQKARDYLHDCLPPMLTAEERASSVQGAPSRWENGEAVDMGVAIRGQIRVRLVRSGIARLCSDGEAVWLYYTADNSRVYHKEEPKSVEIKAEHTDAMEFLIHAYPKFVTVGSVPCKLTEDKVSLAVLLFKRGLIHTAEPLQRS</sequence>
<evidence type="ECO:0000256" key="1">
    <source>
        <dbReference type="ARBA" id="ARBA00004123"/>
    </source>
</evidence>
<comment type="subcellular location">
    <subcellularLocation>
        <location evidence="1 15">Nucleus</location>
    </subcellularLocation>
</comment>
<keyword evidence="8 15" id="KW-0408">Iron</keyword>
<keyword evidence="3" id="KW-0678">Repressor</keyword>
<evidence type="ECO:0000256" key="7">
    <source>
        <dbReference type="ARBA" id="ARBA00023002"/>
    </source>
</evidence>
<reference evidence="17" key="2">
    <citation type="submission" date="2025-08" db="UniProtKB">
        <authorList>
            <consortium name="Ensembl"/>
        </authorList>
    </citation>
    <scope>IDENTIFICATION</scope>
</reference>
<evidence type="ECO:0000256" key="15">
    <source>
        <dbReference type="RuleBase" id="RU366061"/>
    </source>
</evidence>
<evidence type="ECO:0000256" key="10">
    <source>
        <dbReference type="ARBA" id="ARBA00023163"/>
    </source>
</evidence>
<evidence type="ECO:0000259" key="16">
    <source>
        <dbReference type="PROSITE" id="PS51184"/>
    </source>
</evidence>
<dbReference type="InterPro" id="IPR049043">
    <property type="entry name" value="WHD_RIOX1"/>
</dbReference>
<name>A0A4W5P454_9TELE</name>
<dbReference type="GO" id="GO:0005730">
    <property type="term" value="C:nucleolus"/>
    <property type="evidence" value="ECO:0007669"/>
    <property type="project" value="TreeGrafter"/>
</dbReference>
<evidence type="ECO:0000256" key="4">
    <source>
        <dbReference type="ARBA" id="ARBA00022723"/>
    </source>
</evidence>
<dbReference type="PANTHER" id="PTHR13096">
    <property type="entry name" value="MINA53 MYC INDUCED NUCLEAR ANTIGEN"/>
    <property type="match status" value="1"/>
</dbReference>
<dbReference type="Ensembl" id="ENSHHUT00000058267.1">
    <property type="protein sequence ID" value="ENSHHUP00000056320.1"/>
    <property type="gene ID" value="ENSHHUG00000033577.1"/>
</dbReference>
<feature type="domain" description="JmjC" evidence="16">
    <location>
        <begin position="138"/>
        <end position="297"/>
    </location>
</feature>
<dbReference type="Pfam" id="PF21233">
    <property type="entry name" value="WHD_RIOX1"/>
    <property type="match status" value="1"/>
</dbReference>
<evidence type="ECO:0000256" key="14">
    <source>
        <dbReference type="ARBA" id="ARBA00049324"/>
    </source>
</evidence>
<dbReference type="Gene3D" id="1.10.10.1500">
    <property type="entry name" value="JmjC domain-containing ribosomal oxygenase (ROX), dimer domain"/>
    <property type="match status" value="1"/>
</dbReference>
<evidence type="ECO:0000256" key="11">
    <source>
        <dbReference type="ARBA" id="ARBA00023242"/>
    </source>
</evidence>
<keyword evidence="7 15" id="KW-0560">Oxidoreductase</keyword>
<dbReference type="EC" id="1.14.11.-" evidence="15"/>
<evidence type="ECO:0000256" key="5">
    <source>
        <dbReference type="ARBA" id="ARBA00022853"/>
    </source>
</evidence>
<dbReference type="GO" id="GO:0005506">
    <property type="term" value="F:iron ion binding"/>
    <property type="evidence" value="ECO:0007669"/>
    <property type="project" value="UniProtKB-UniRule"/>
</dbReference>
<dbReference type="FunFam" id="1.10.10.1500:FF:000001">
    <property type="entry name" value="ribosomal oxygenase 1 isoform X1"/>
    <property type="match status" value="1"/>
</dbReference>
<dbReference type="SUPFAM" id="SSF51197">
    <property type="entry name" value="Clavaminate synthase-like"/>
    <property type="match status" value="1"/>
</dbReference>
<evidence type="ECO:0000256" key="13">
    <source>
        <dbReference type="ARBA" id="ARBA00048301"/>
    </source>
</evidence>
<accession>A0A4W5P454</accession>
<dbReference type="FunFam" id="3.90.930.40:FF:000001">
    <property type="entry name" value="ribosomal oxygenase 1 isoform X1"/>
    <property type="match status" value="1"/>
</dbReference>
<dbReference type="STRING" id="62062.ENSHHUP00000056320"/>
<keyword evidence="11 15" id="KW-0539">Nucleus</keyword>
<dbReference type="PROSITE" id="PS51184">
    <property type="entry name" value="JMJC"/>
    <property type="match status" value="1"/>
</dbReference>
<keyword evidence="18" id="KW-1185">Reference proteome</keyword>
<dbReference type="Gene3D" id="2.60.120.650">
    <property type="entry name" value="Cupin"/>
    <property type="match status" value="1"/>
</dbReference>
<evidence type="ECO:0000256" key="9">
    <source>
        <dbReference type="ARBA" id="ARBA00023015"/>
    </source>
</evidence>
<evidence type="ECO:0000256" key="3">
    <source>
        <dbReference type="ARBA" id="ARBA00022491"/>
    </source>
</evidence>
<dbReference type="PANTHER" id="PTHR13096:SF8">
    <property type="entry name" value="RIBOSOMAL OXYGENASE 1"/>
    <property type="match status" value="1"/>
</dbReference>
<protein>
    <recommendedName>
        <fullName evidence="15">Bifunctional lysine-specific demethylase and histidyl-hydroxylase</fullName>
        <ecNumber evidence="15">1.14.11.-</ecNumber>
    </recommendedName>
</protein>
<keyword evidence="5" id="KW-0156">Chromatin regulator</keyword>
<dbReference type="InterPro" id="IPR003347">
    <property type="entry name" value="JmjC_dom"/>
</dbReference>
<dbReference type="GO" id="GO:0140680">
    <property type="term" value="F:histone H3K36me/H3K36me2 demethylase activity"/>
    <property type="evidence" value="ECO:0007669"/>
    <property type="project" value="UniProtKB-EC"/>
</dbReference>
<dbReference type="GeneTree" id="ENSGT00390000000083"/>
<comment type="similarity">
    <text evidence="2">Belongs to the ROX family. NO66 subfamily.</text>
</comment>
<evidence type="ECO:0000256" key="6">
    <source>
        <dbReference type="ARBA" id="ARBA00022964"/>
    </source>
</evidence>
<dbReference type="AlphaFoldDB" id="A0A4W5P454"/>
<evidence type="ECO:0000256" key="8">
    <source>
        <dbReference type="ARBA" id="ARBA00023004"/>
    </source>
</evidence>
<keyword evidence="10 15" id="KW-0804">Transcription</keyword>
<proteinExistence type="inferred from homology"/>
<keyword evidence="4 15" id="KW-0479">Metal-binding</keyword>
<evidence type="ECO:0000256" key="12">
    <source>
        <dbReference type="ARBA" id="ARBA00048149"/>
    </source>
</evidence>
<evidence type="ECO:0000313" key="18">
    <source>
        <dbReference type="Proteomes" id="UP000314982"/>
    </source>
</evidence>
<evidence type="ECO:0000256" key="2">
    <source>
        <dbReference type="ARBA" id="ARBA00010309"/>
    </source>
</evidence>
<dbReference type="Gene3D" id="3.90.930.40">
    <property type="match status" value="1"/>
</dbReference>
<organism evidence="17 18">
    <name type="scientific">Hucho hucho</name>
    <name type="common">huchen</name>
    <dbReference type="NCBI Taxonomy" id="62062"/>
    <lineage>
        <taxon>Eukaryota</taxon>
        <taxon>Metazoa</taxon>
        <taxon>Chordata</taxon>
        <taxon>Craniata</taxon>
        <taxon>Vertebrata</taxon>
        <taxon>Euteleostomi</taxon>
        <taxon>Actinopterygii</taxon>
        <taxon>Neopterygii</taxon>
        <taxon>Teleostei</taxon>
        <taxon>Protacanthopterygii</taxon>
        <taxon>Salmoniformes</taxon>
        <taxon>Salmonidae</taxon>
        <taxon>Salmoninae</taxon>
        <taxon>Hucho</taxon>
    </lineage>
</organism>
<comment type="catalytic activity">
    <reaction evidence="14">
        <text>N(6)-methyl-L-lysyl-[protein] + 2-oxoglutarate + O2 = L-lysyl-[protein] + formaldehyde + succinate + CO2</text>
        <dbReference type="Rhea" id="RHEA:60924"/>
        <dbReference type="Rhea" id="RHEA-COMP:9752"/>
        <dbReference type="Rhea" id="RHEA-COMP:13053"/>
        <dbReference type="ChEBI" id="CHEBI:15379"/>
        <dbReference type="ChEBI" id="CHEBI:16526"/>
        <dbReference type="ChEBI" id="CHEBI:16810"/>
        <dbReference type="ChEBI" id="CHEBI:16842"/>
        <dbReference type="ChEBI" id="CHEBI:29969"/>
        <dbReference type="ChEBI" id="CHEBI:30031"/>
        <dbReference type="ChEBI" id="CHEBI:61929"/>
    </reaction>
    <physiologicalReaction direction="left-to-right" evidence="14">
        <dbReference type="Rhea" id="RHEA:60925"/>
    </physiologicalReaction>
</comment>
<comment type="cofactor">
    <cofactor evidence="15">
        <name>Fe(2+)</name>
        <dbReference type="ChEBI" id="CHEBI:29033"/>
    </cofactor>
    <text evidence="15">Binds 1 Fe(2+) ion per subunit.</text>
</comment>
<dbReference type="Proteomes" id="UP000314982">
    <property type="component" value="Unassembled WGS sequence"/>
</dbReference>
<comment type="function">
    <text evidence="15">Oxygenase that can act as both a histone lysine demethylase and a ribosomal histidine hydroxylase.</text>
</comment>
<keyword evidence="9 15" id="KW-0805">Transcription regulation</keyword>